<keyword evidence="5 6" id="KW-0472">Membrane</keyword>
<dbReference type="PANTHER" id="PTHR46795">
    <property type="entry name" value="ABC TRANSPORTER PERMEASE-RELATED-RELATED"/>
    <property type="match status" value="1"/>
</dbReference>
<reference evidence="8 9" key="1">
    <citation type="submission" date="2022-01" db="EMBL/GenBank/DDBJ databases">
        <title>Collection of gut derived symbiotic bacterial strains cultured from healthy donors.</title>
        <authorList>
            <person name="Lin H."/>
            <person name="Kohout C."/>
            <person name="Waligurski E."/>
            <person name="Pamer E.G."/>
        </authorList>
    </citation>
    <scope>NUCLEOTIDE SEQUENCE [LARGE SCALE GENOMIC DNA]</scope>
    <source>
        <strain evidence="8 9">DFI.3.7</strain>
    </source>
</reference>
<proteinExistence type="predicted"/>
<feature type="non-terminal residue" evidence="8">
    <location>
        <position position="1"/>
    </location>
</feature>
<evidence type="ECO:0000313" key="9">
    <source>
        <dbReference type="Proteomes" id="UP001200313"/>
    </source>
</evidence>
<dbReference type="Proteomes" id="UP001200313">
    <property type="component" value="Unassembled WGS sequence"/>
</dbReference>
<evidence type="ECO:0000256" key="5">
    <source>
        <dbReference type="ARBA" id="ARBA00023136"/>
    </source>
</evidence>
<feature type="domain" description="ABC3 transporter permease C-terminal" evidence="7">
    <location>
        <begin position="1"/>
        <end position="112"/>
    </location>
</feature>
<dbReference type="EMBL" id="JAKNJB010000059">
    <property type="protein sequence ID" value="MCG4529090.1"/>
    <property type="molecule type" value="Genomic_DNA"/>
</dbReference>
<protein>
    <submittedName>
        <fullName evidence="8">ABC transporter permease</fullName>
    </submittedName>
</protein>
<dbReference type="InterPro" id="IPR052536">
    <property type="entry name" value="ABC-4_Integral_Memb_Prot"/>
</dbReference>
<feature type="transmembrane region" description="Helical" evidence="6">
    <location>
        <begin position="131"/>
        <end position="151"/>
    </location>
</feature>
<evidence type="ECO:0000256" key="3">
    <source>
        <dbReference type="ARBA" id="ARBA00022692"/>
    </source>
</evidence>
<evidence type="ECO:0000256" key="6">
    <source>
        <dbReference type="SAM" id="Phobius"/>
    </source>
</evidence>
<name>A0ABS9MF13_9FIRM</name>
<dbReference type="RefSeq" id="WP_238075309.1">
    <property type="nucleotide sequence ID" value="NZ_JAKNJB010000059.1"/>
</dbReference>
<feature type="transmembrane region" description="Helical" evidence="6">
    <location>
        <begin position="32"/>
        <end position="65"/>
    </location>
</feature>
<feature type="transmembrane region" description="Helical" evidence="6">
    <location>
        <begin position="542"/>
        <end position="566"/>
    </location>
</feature>
<feature type="transmembrane region" description="Helical" evidence="6">
    <location>
        <begin position="163"/>
        <end position="189"/>
    </location>
</feature>
<organism evidence="8 9">
    <name type="scientific">Intestinimonas massiliensis</name>
    <name type="common">ex Afouda et al. 2020</name>
    <dbReference type="NCBI Taxonomy" id="1673721"/>
    <lineage>
        <taxon>Bacteria</taxon>
        <taxon>Bacillati</taxon>
        <taxon>Bacillota</taxon>
        <taxon>Clostridia</taxon>
        <taxon>Eubacteriales</taxon>
        <taxon>Intestinimonas</taxon>
    </lineage>
</organism>
<feature type="transmembrane region" description="Helical" evidence="6">
    <location>
        <begin position="578"/>
        <end position="596"/>
    </location>
</feature>
<feature type="transmembrane region" description="Helical" evidence="6">
    <location>
        <begin position="210"/>
        <end position="235"/>
    </location>
</feature>
<sequence length="618" mass="68568">FFLIYFACKYQFERRRHELGVYLMLGMRRSKLFGMLLAEDFLTSILAMLIGLPVAVVLSEIVSLVTAKLVGMGIIGHQFSLSWSAIEWTLAGFLAIKLTALLILSGRISRQEIGTLLSQPTNRPKKQMPSVIYGLAAICGSVMLAVAYYMAIQGIAWTKVSMMGLTLLLGIVGTMLLFYGMRALIALIVKKGKGNKQLHVFTFRQIQENVIHQSTSMAISSLLILAALCCFGAGVGIAGTNSLSSGHVIDYTFEDHTAEDSSQVLPNIKAALKENGLENQFSELFEMRVGRIRTTEDYDNAYSMDAVMDSLRSLPQSEDRDVLLNNLGYATYPYLICLSDYNRLLELSGKPALQLGEKEAAVYIDTEFTTVSRTAMLNQVLAGQPKVELDGSPIHLTGEVQSVNLVTDRSITLSFALILPDEAFLYYSQGMYDTYVNAVLSEQALDGNSLMTAYLDLNEKLDETGIEYESYLQNIGRQLFYTIASSYITLYLAIVFLVVANTIVGVQFLMSQQKTGRRYQTLIRLGATYETLCQSAGKQITWFMGLPVLVAAVSSLFGVRALFTGILSSRTRGTVSEMLLVSAAMILLLCVIEYIYMRVVKRSSDRYLLTLMQPQREE</sequence>
<evidence type="ECO:0000313" key="8">
    <source>
        <dbReference type="EMBL" id="MCG4529090.1"/>
    </source>
</evidence>
<accession>A0ABS9MF13</accession>
<gene>
    <name evidence="8" type="ORF">L0P79_18830</name>
</gene>
<dbReference type="InterPro" id="IPR003838">
    <property type="entry name" value="ABC3_permease_C"/>
</dbReference>
<feature type="transmembrane region" description="Helical" evidence="6">
    <location>
        <begin position="488"/>
        <end position="510"/>
    </location>
</feature>
<dbReference type="Pfam" id="PF02687">
    <property type="entry name" value="FtsX"/>
    <property type="match status" value="1"/>
</dbReference>
<keyword evidence="4 6" id="KW-1133">Transmembrane helix</keyword>
<comment type="subcellular location">
    <subcellularLocation>
        <location evidence="1">Cell membrane</location>
        <topology evidence="1">Multi-pass membrane protein</topology>
    </subcellularLocation>
</comment>
<keyword evidence="2" id="KW-1003">Cell membrane</keyword>
<dbReference type="PANTHER" id="PTHR46795:SF3">
    <property type="entry name" value="ABC TRANSPORTER PERMEASE"/>
    <property type="match status" value="1"/>
</dbReference>
<evidence type="ECO:0000256" key="4">
    <source>
        <dbReference type="ARBA" id="ARBA00022989"/>
    </source>
</evidence>
<feature type="transmembrane region" description="Helical" evidence="6">
    <location>
        <begin position="85"/>
        <end position="104"/>
    </location>
</feature>
<evidence type="ECO:0000256" key="2">
    <source>
        <dbReference type="ARBA" id="ARBA00022475"/>
    </source>
</evidence>
<comment type="caution">
    <text evidence="8">The sequence shown here is derived from an EMBL/GenBank/DDBJ whole genome shotgun (WGS) entry which is preliminary data.</text>
</comment>
<keyword evidence="9" id="KW-1185">Reference proteome</keyword>
<keyword evidence="3 6" id="KW-0812">Transmembrane</keyword>
<evidence type="ECO:0000259" key="7">
    <source>
        <dbReference type="Pfam" id="PF02687"/>
    </source>
</evidence>
<evidence type="ECO:0000256" key="1">
    <source>
        <dbReference type="ARBA" id="ARBA00004651"/>
    </source>
</evidence>